<dbReference type="Pfam" id="PF01032">
    <property type="entry name" value="FecCD"/>
    <property type="match status" value="1"/>
</dbReference>
<dbReference type="CDD" id="cd06550">
    <property type="entry name" value="TM_ABC_iron-siderophores_like"/>
    <property type="match status" value="1"/>
</dbReference>
<keyword evidence="5 8" id="KW-0812">Transmembrane</keyword>
<keyword evidence="6 8" id="KW-1133">Transmembrane helix</keyword>
<evidence type="ECO:0000256" key="5">
    <source>
        <dbReference type="ARBA" id="ARBA00022692"/>
    </source>
</evidence>
<sequence>MSEGGLTGRWWLLAAVLAVSLLARVLVGSSAFGWPGEVSILEARLDVALVALVVGGALGLSGVGLQVLLRNPLAEPYLLGLASGAALGVLAAGLIETRTGVVLGPRALAAAVGAGLAMAVVMAAGRRGGVLDPLTLLLTGVVVSTVCGALLMLMNHLAGPGPLRDDLARWVMGYLDAWVPRGRVLLLGGVVLAVGVRMWWQAARLDIATLSESEARSLGVGLGALRVELFVVSAVLAGLAVVLAGPVAFVGLVAPHLSRLLVGYGHRSLVPAAALVGAVLILMADTTSAGLACVGYDLGHGVGTLPIGIFTALIGGPLFVVLLRRSGGMTGETG</sequence>
<protein>
    <submittedName>
        <fullName evidence="9">Hemin transport system permease protein HmuU</fullName>
    </submittedName>
</protein>
<dbReference type="RefSeq" id="WP_145445989.1">
    <property type="nucleotide sequence ID" value="NZ_CP036280.1"/>
</dbReference>
<comment type="subcellular location">
    <subcellularLocation>
        <location evidence="1">Cell membrane</location>
        <topology evidence="1">Multi-pass membrane protein</topology>
    </subcellularLocation>
</comment>
<dbReference type="InterPro" id="IPR037294">
    <property type="entry name" value="ABC_BtuC-like"/>
</dbReference>
<name>A0A518BXV5_9BACT</name>
<evidence type="ECO:0000256" key="1">
    <source>
        <dbReference type="ARBA" id="ARBA00004651"/>
    </source>
</evidence>
<evidence type="ECO:0000256" key="2">
    <source>
        <dbReference type="ARBA" id="ARBA00007935"/>
    </source>
</evidence>
<organism evidence="9 10">
    <name type="scientific">Mucisphaera calidilacus</name>
    <dbReference type="NCBI Taxonomy" id="2527982"/>
    <lineage>
        <taxon>Bacteria</taxon>
        <taxon>Pseudomonadati</taxon>
        <taxon>Planctomycetota</taxon>
        <taxon>Phycisphaerae</taxon>
        <taxon>Phycisphaerales</taxon>
        <taxon>Phycisphaeraceae</taxon>
        <taxon>Mucisphaera</taxon>
    </lineage>
</organism>
<dbReference type="PANTHER" id="PTHR30472">
    <property type="entry name" value="FERRIC ENTEROBACTIN TRANSPORT SYSTEM PERMEASE PROTEIN"/>
    <property type="match status" value="1"/>
</dbReference>
<evidence type="ECO:0000313" key="10">
    <source>
        <dbReference type="Proteomes" id="UP000320386"/>
    </source>
</evidence>
<keyword evidence="3" id="KW-0813">Transport</keyword>
<feature type="transmembrane region" description="Helical" evidence="8">
    <location>
        <begin position="303"/>
        <end position="323"/>
    </location>
</feature>
<feature type="transmembrane region" description="Helical" evidence="8">
    <location>
        <begin position="136"/>
        <end position="158"/>
    </location>
</feature>
<accession>A0A518BXV5</accession>
<evidence type="ECO:0000256" key="3">
    <source>
        <dbReference type="ARBA" id="ARBA00022448"/>
    </source>
</evidence>
<dbReference type="EMBL" id="CP036280">
    <property type="protein sequence ID" value="QDU71788.1"/>
    <property type="molecule type" value="Genomic_DNA"/>
</dbReference>
<evidence type="ECO:0000256" key="8">
    <source>
        <dbReference type="SAM" id="Phobius"/>
    </source>
</evidence>
<dbReference type="KEGG" id="mcad:Pan265_16410"/>
<reference evidence="9 10" key="1">
    <citation type="submission" date="2019-02" db="EMBL/GenBank/DDBJ databases">
        <title>Deep-cultivation of Planctomycetes and their phenomic and genomic characterization uncovers novel biology.</title>
        <authorList>
            <person name="Wiegand S."/>
            <person name="Jogler M."/>
            <person name="Boedeker C."/>
            <person name="Pinto D."/>
            <person name="Vollmers J."/>
            <person name="Rivas-Marin E."/>
            <person name="Kohn T."/>
            <person name="Peeters S.H."/>
            <person name="Heuer A."/>
            <person name="Rast P."/>
            <person name="Oberbeckmann S."/>
            <person name="Bunk B."/>
            <person name="Jeske O."/>
            <person name="Meyerdierks A."/>
            <person name="Storesund J.E."/>
            <person name="Kallscheuer N."/>
            <person name="Luecker S."/>
            <person name="Lage O.M."/>
            <person name="Pohl T."/>
            <person name="Merkel B.J."/>
            <person name="Hornburger P."/>
            <person name="Mueller R.-W."/>
            <person name="Bruemmer F."/>
            <person name="Labrenz M."/>
            <person name="Spormann A.M."/>
            <person name="Op den Camp H."/>
            <person name="Overmann J."/>
            <person name="Amann R."/>
            <person name="Jetten M.S.M."/>
            <person name="Mascher T."/>
            <person name="Medema M.H."/>
            <person name="Devos D.P."/>
            <person name="Kaster A.-K."/>
            <person name="Ovreas L."/>
            <person name="Rohde M."/>
            <person name="Galperin M.Y."/>
            <person name="Jogler C."/>
        </authorList>
    </citation>
    <scope>NUCLEOTIDE SEQUENCE [LARGE SCALE GENOMIC DNA]</scope>
    <source>
        <strain evidence="9 10">Pan265</strain>
    </source>
</reference>
<proteinExistence type="inferred from homology"/>
<keyword evidence="4" id="KW-1003">Cell membrane</keyword>
<feature type="transmembrane region" description="Helical" evidence="8">
    <location>
        <begin position="272"/>
        <end position="296"/>
    </location>
</feature>
<dbReference type="OrthoDB" id="9792889at2"/>
<dbReference type="GO" id="GO:0022857">
    <property type="term" value="F:transmembrane transporter activity"/>
    <property type="evidence" value="ECO:0007669"/>
    <property type="project" value="InterPro"/>
</dbReference>
<dbReference type="AlphaFoldDB" id="A0A518BXV5"/>
<feature type="transmembrane region" description="Helical" evidence="8">
    <location>
        <begin position="229"/>
        <end position="252"/>
    </location>
</feature>
<evidence type="ECO:0000256" key="4">
    <source>
        <dbReference type="ARBA" id="ARBA00022475"/>
    </source>
</evidence>
<gene>
    <name evidence="9" type="primary">hmuU</name>
    <name evidence="9" type="ORF">Pan265_16410</name>
</gene>
<dbReference type="GO" id="GO:0033214">
    <property type="term" value="P:siderophore-iron import into cell"/>
    <property type="evidence" value="ECO:0007669"/>
    <property type="project" value="TreeGrafter"/>
</dbReference>
<dbReference type="Gene3D" id="1.10.3470.10">
    <property type="entry name" value="ABC transporter involved in vitamin B12 uptake, BtuC"/>
    <property type="match status" value="1"/>
</dbReference>
<dbReference type="SUPFAM" id="SSF81345">
    <property type="entry name" value="ABC transporter involved in vitamin B12 uptake, BtuC"/>
    <property type="match status" value="1"/>
</dbReference>
<evidence type="ECO:0000313" key="9">
    <source>
        <dbReference type="EMBL" id="QDU71788.1"/>
    </source>
</evidence>
<feature type="transmembrane region" description="Helical" evidence="8">
    <location>
        <begin position="107"/>
        <end position="124"/>
    </location>
</feature>
<dbReference type="InterPro" id="IPR000522">
    <property type="entry name" value="ABC_transptr_permease_BtuC"/>
</dbReference>
<evidence type="ECO:0000256" key="6">
    <source>
        <dbReference type="ARBA" id="ARBA00022989"/>
    </source>
</evidence>
<keyword evidence="7 8" id="KW-0472">Membrane</keyword>
<dbReference type="GO" id="GO:0005886">
    <property type="term" value="C:plasma membrane"/>
    <property type="evidence" value="ECO:0007669"/>
    <property type="project" value="UniProtKB-SubCell"/>
</dbReference>
<feature type="transmembrane region" description="Helical" evidence="8">
    <location>
        <begin position="76"/>
        <end position="95"/>
    </location>
</feature>
<dbReference type="Proteomes" id="UP000320386">
    <property type="component" value="Chromosome"/>
</dbReference>
<evidence type="ECO:0000256" key="7">
    <source>
        <dbReference type="ARBA" id="ARBA00023136"/>
    </source>
</evidence>
<feature type="transmembrane region" description="Helical" evidence="8">
    <location>
        <begin position="47"/>
        <end position="69"/>
    </location>
</feature>
<dbReference type="PANTHER" id="PTHR30472:SF25">
    <property type="entry name" value="ABC TRANSPORTER PERMEASE PROTEIN MJ0876-RELATED"/>
    <property type="match status" value="1"/>
</dbReference>
<keyword evidence="10" id="KW-1185">Reference proteome</keyword>
<comment type="similarity">
    <text evidence="2">Belongs to the binding-protein-dependent transport system permease family. FecCD subfamily.</text>
</comment>
<feature type="transmembrane region" description="Helical" evidence="8">
    <location>
        <begin position="178"/>
        <end position="200"/>
    </location>
</feature>